<dbReference type="InParanoid" id="A0A1J7J2V2"/>
<dbReference type="AlphaFoldDB" id="A0A1J7J2V2"/>
<proteinExistence type="predicted"/>
<evidence type="ECO:0000313" key="1">
    <source>
        <dbReference type="EMBL" id="OIW24152.1"/>
    </source>
</evidence>
<gene>
    <name evidence="1" type="ORF">CONLIGDRAFT_107458</name>
</gene>
<reference evidence="1 2" key="1">
    <citation type="submission" date="2016-10" db="EMBL/GenBank/DDBJ databases">
        <title>Draft genome sequence of Coniochaeta ligniaria NRRL30616, a lignocellulolytic fungus for bioabatement of inhibitors in plant biomass hydrolysates.</title>
        <authorList>
            <consortium name="DOE Joint Genome Institute"/>
            <person name="Jimenez D.J."/>
            <person name="Hector R.E."/>
            <person name="Riley R."/>
            <person name="Sun H."/>
            <person name="Grigoriev I.V."/>
            <person name="Van Elsas J.D."/>
            <person name="Nichols N.N."/>
        </authorList>
    </citation>
    <scope>NUCLEOTIDE SEQUENCE [LARGE SCALE GENOMIC DNA]</scope>
    <source>
        <strain evidence="1 2">NRRL 30616</strain>
    </source>
</reference>
<dbReference type="Proteomes" id="UP000182658">
    <property type="component" value="Unassembled WGS sequence"/>
</dbReference>
<dbReference type="EMBL" id="KV875104">
    <property type="protein sequence ID" value="OIW24152.1"/>
    <property type="molecule type" value="Genomic_DNA"/>
</dbReference>
<evidence type="ECO:0000313" key="2">
    <source>
        <dbReference type="Proteomes" id="UP000182658"/>
    </source>
</evidence>
<protein>
    <submittedName>
        <fullName evidence="1">Uncharacterized protein</fullName>
    </submittedName>
</protein>
<sequence length="97" mass="10349">MMGATQDTTTACCLAATFAAGTSAGPIRAASPCQASVHLWSCLTDARRIDTRPTSHSSSWTMPISAAASPRFWSTRAAKVTGWSRDSINMPKRRDST</sequence>
<accession>A0A1J7J2V2</accession>
<organism evidence="1 2">
    <name type="scientific">Coniochaeta ligniaria NRRL 30616</name>
    <dbReference type="NCBI Taxonomy" id="1408157"/>
    <lineage>
        <taxon>Eukaryota</taxon>
        <taxon>Fungi</taxon>
        <taxon>Dikarya</taxon>
        <taxon>Ascomycota</taxon>
        <taxon>Pezizomycotina</taxon>
        <taxon>Sordariomycetes</taxon>
        <taxon>Sordariomycetidae</taxon>
        <taxon>Coniochaetales</taxon>
        <taxon>Coniochaetaceae</taxon>
        <taxon>Coniochaeta</taxon>
    </lineage>
</organism>
<name>A0A1J7J2V2_9PEZI</name>
<keyword evidence="2" id="KW-1185">Reference proteome</keyword>